<keyword evidence="3" id="KW-1185">Reference proteome</keyword>
<dbReference type="Proteomes" id="UP000003963">
    <property type="component" value="Unassembled WGS sequence"/>
</dbReference>
<evidence type="ECO:0000256" key="1">
    <source>
        <dbReference type="SAM" id="MobiDB-lite"/>
    </source>
</evidence>
<evidence type="ECO:0000313" key="2">
    <source>
        <dbReference type="EMBL" id="EFL29434.1"/>
    </source>
</evidence>
<protein>
    <submittedName>
        <fullName evidence="2">Uncharacterized protein</fullName>
    </submittedName>
</protein>
<organism evidence="2 3">
    <name type="scientific">Streptomyces himastatinicus ATCC 53653</name>
    <dbReference type="NCBI Taxonomy" id="457427"/>
    <lineage>
        <taxon>Bacteria</taxon>
        <taxon>Bacillati</taxon>
        <taxon>Actinomycetota</taxon>
        <taxon>Actinomycetes</taxon>
        <taxon>Kitasatosporales</taxon>
        <taxon>Streptomycetaceae</taxon>
        <taxon>Streptomyces</taxon>
        <taxon>Streptomyces violaceusniger group</taxon>
    </lineage>
</organism>
<dbReference type="EMBL" id="GG657755">
    <property type="protein sequence ID" value="EFL29434.1"/>
    <property type="molecule type" value="Genomic_DNA"/>
</dbReference>
<feature type="region of interest" description="Disordered" evidence="1">
    <location>
        <begin position="1"/>
        <end position="30"/>
    </location>
</feature>
<sequence>MAYGRGVGVPVDPGAPAAAHGSVPGPRGRTAAWRAPPPLAQPRHLEGELTMTDTTKPQSPQQLLVELAEIHMRTHASPLPKHPGAMGWQANTGVMAAGFARALHALMQVDPGKAAEVAEWFQGPLGDGPDALEHTDWTAQHVAKSPEVLERWLMDAQADAVQAKEFTDRWEKEHLGVQPSPESGR</sequence>
<dbReference type="STRING" id="457427.SSOG_09148"/>
<accession>D9WX06</accession>
<feature type="compositionally biased region" description="Low complexity" evidence="1">
    <location>
        <begin position="8"/>
        <end position="19"/>
    </location>
</feature>
<reference evidence="2 3" key="1">
    <citation type="submission" date="2009-02" db="EMBL/GenBank/DDBJ databases">
        <title>Annotation of Streptomyces hygroscopicus strain ATCC 53653.</title>
        <authorList>
            <consortium name="The Broad Institute Genome Sequencing Platform"/>
            <consortium name="Broad Institute Microbial Sequencing Center"/>
            <person name="Fischbach M."/>
            <person name="Godfrey P."/>
            <person name="Ward D."/>
            <person name="Young S."/>
            <person name="Zeng Q."/>
            <person name="Koehrsen M."/>
            <person name="Alvarado L."/>
            <person name="Berlin A.M."/>
            <person name="Bochicchio J."/>
            <person name="Borenstein D."/>
            <person name="Chapman S.B."/>
            <person name="Chen Z."/>
            <person name="Engels R."/>
            <person name="Freedman E."/>
            <person name="Gellesch M."/>
            <person name="Goldberg J."/>
            <person name="Griggs A."/>
            <person name="Gujja S."/>
            <person name="Heilman E.R."/>
            <person name="Heiman D.I."/>
            <person name="Hepburn T.A."/>
            <person name="Howarth C."/>
            <person name="Jen D."/>
            <person name="Larson L."/>
            <person name="Lewis B."/>
            <person name="Mehta T."/>
            <person name="Park D."/>
            <person name="Pearson M."/>
            <person name="Richards J."/>
            <person name="Roberts A."/>
            <person name="Saif S."/>
            <person name="Shea T.D."/>
            <person name="Shenoy N."/>
            <person name="Sisk P."/>
            <person name="Stolte C."/>
            <person name="Sykes S.N."/>
            <person name="Thomson T."/>
            <person name="Walk T."/>
            <person name="White J."/>
            <person name="Yandava C."/>
            <person name="Straight P."/>
            <person name="Clardy J."/>
            <person name="Hung D."/>
            <person name="Kolter R."/>
            <person name="Mekalanos J."/>
            <person name="Walker S."/>
            <person name="Walsh C.T."/>
            <person name="Wieland-Brown L.C."/>
            <person name="Haas B."/>
            <person name="Nusbaum C."/>
            <person name="Birren B."/>
        </authorList>
    </citation>
    <scope>NUCLEOTIDE SEQUENCE [LARGE SCALE GENOMIC DNA]</scope>
    <source>
        <strain evidence="2 3">ATCC 53653</strain>
    </source>
</reference>
<proteinExistence type="predicted"/>
<dbReference type="AlphaFoldDB" id="D9WX06"/>
<evidence type="ECO:0000313" key="3">
    <source>
        <dbReference type="Proteomes" id="UP000003963"/>
    </source>
</evidence>
<dbReference type="HOGENOM" id="CLU_1460508_0_0_11"/>
<name>D9WX06_9ACTN</name>
<gene>
    <name evidence="2" type="ORF">SSOG_09148</name>
</gene>